<keyword evidence="2" id="KW-0964">Secreted</keyword>
<feature type="region of interest" description="Disordered" evidence="5">
    <location>
        <begin position="198"/>
        <end position="235"/>
    </location>
</feature>
<feature type="compositionally biased region" description="Gly residues" evidence="5">
    <location>
        <begin position="700"/>
        <end position="741"/>
    </location>
</feature>
<feature type="region of interest" description="Disordered" evidence="5">
    <location>
        <begin position="331"/>
        <end position="402"/>
    </location>
</feature>
<feature type="region of interest" description="Disordered" evidence="5">
    <location>
        <begin position="902"/>
        <end position="943"/>
    </location>
</feature>
<accession>A0A7R9BGR3</accession>
<dbReference type="Gene3D" id="2.40.10.10">
    <property type="entry name" value="Trypsin-like serine proteases"/>
    <property type="match status" value="2"/>
</dbReference>
<comment type="subcellular location">
    <subcellularLocation>
        <location evidence="1">Secreted</location>
    </subcellularLocation>
</comment>
<dbReference type="GO" id="GO:0005576">
    <property type="term" value="C:extracellular region"/>
    <property type="evidence" value="ECO:0007669"/>
    <property type="project" value="UniProtKB-SubCell"/>
</dbReference>
<dbReference type="InterPro" id="IPR001254">
    <property type="entry name" value="Trypsin_dom"/>
</dbReference>
<dbReference type="InterPro" id="IPR009003">
    <property type="entry name" value="Peptidase_S1_PA"/>
</dbReference>
<keyword evidence="3" id="KW-1015">Disulfide bond</keyword>
<feature type="region of interest" description="Disordered" evidence="5">
    <location>
        <begin position="534"/>
        <end position="685"/>
    </location>
</feature>
<feature type="compositionally biased region" description="Polar residues" evidence="5">
    <location>
        <begin position="331"/>
        <end position="346"/>
    </location>
</feature>
<dbReference type="SUPFAM" id="SSF50494">
    <property type="entry name" value="Trypsin-like serine proteases"/>
    <property type="match status" value="1"/>
</dbReference>
<dbReference type="CDD" id="cd00190">
    <property type="entry name" value="Tryp_SPc"/>
    <property type="match status" value="1"/>
</dbReference>
<feature type="compositionally biased region" description="Polar residues" evidence="5">
    <location>
        <begin position="198"/>
        <end position="212"/>
    </location>
</feature>
<dbReference type="InterPro" id="IPR043504">
    <property type="entry name" value="Peptidase_S1_PA_chymotrypsin"/>
</dbReference>
<feature type="region of interest" description="Disordered" evidence="5">
    <location>
        <begin position="1141"/>
        <end position="1167"/>
    </location>
</feature>
<evidence type="ECO:0000313" key="8">
    <source>
        <dbReference type="Proteomes" id="UP000678499"/>
    </source>
</evidence>
<evidence type="ECO:0000313" key="7">
    <source>
        <dbReference type="EMBL" id="CAD7273418.1"/>
    </source>
</evidence>
<dbReference type="OrthoDB" id="5912168at2759"/>
<name>A0A7R9BGR3_9CRUS</name>
<comment type="similarity">
    <text evidence="4">Belongs to the peptidase S1 family. CLIP subfamily.</text>
</comment>
<dbReference type="InterPro" id="IPR001314">
    <property type="entry name" value="Peptidase_S1A"/>
</dbReference>
<dbReference type="GO" id="GO:0006508">
    <property type="term" value="P:proteolysis"/>
    <property type="evidence" value="ECO:0007669"/>
    <property type="project" value="InterPro"/>
</dbReference>
<proteinExistence type="inferred from homology"/>
<dbReference type="InterPro" id="IPR051487">
    <property type="entry name" value="Ser/Thr_Proteases_Immune/Dev"/>
</dbReference>
<dbReference type="Pfam" id="PF00089">
    <property type="entry name" value="Trypsin"/>
    <property type="match status" value="1"/>
</dbReference>
<evidence type="ECO:0000259" key="6">
    <source>
        <dbReference type="PROSITE" id="PS50240"/>
    </source>
</evidence>
<reference evidence="7" key="1">
    <citation type="submission" date="2020-11" db="EMBL/GenBank/DDBJ databases">
        <authorList>
            <person name="Tran Van P."/>
        </authorList>
    </citation>
    <scope>NUCLEOTIDE SEQUENCE</scope>
</reference>
<feature type="compositionally biased region" description="Gly residues" evidence="5">
    <location>
        <begin position="652"/>
        <end position="662"/>
    </location>
</feature>
<feature type="compositionally biased region" description="Basic and acidic residues" evidence="5">
    <location>
        <begin position="557"/>
        <end position="579"/>
    </location>
</feature>
<evidence type="ECO:0000256" key="1">
    <source>
        <dbReference type="ARBA" id="ARBA00004613"/>
    </source>
</evidence>
<feature type="compositionally biased region" description="Gly residues" evidence="5">
    <location>
        <begin position="773"/>
        <end position="792"/>
    </location>
</feature>
<dbReference type="PRINTS" id="PR00722">
    <property type="entry name" value="CHYMOTRYPSIN"/>
</dbReference>
<dbReference type="EMBL" id="OA882165">
    <property type="protein sequence ID" value="CAD7273418.1"/>
    <property type="molecule type" value="Genomic_DNA"/>
</dbReference>
<dbReference type="PANTHER" id="PTHR24256">
    <property type="entry name" value="TRYPTASE-RELATED"/>
    <property type="match status" value="1"/>
</dbReference>
<feature type="region of interest" description="Disordered" evidence="5">
    <location>
        <begin position="698"/>
        <end position="741"/>
    </location>
</feature>
<keyword evidence="8" id="KW-1185">Reference proteome</keyword>
<gene>
    <name evidence="7" type="ORF">NMOB1V02_LOCUS1309</name>
</gene>
<evidence type="ECO:0000256" key="3">
    <source>
        <dbReference type="ARBA" id="ARBA00023157"/>
    </source>
</evidence>
<dbReference type="GO" id="GO:0004252">
    <property type="term" value="F:serine-type endopeptidase activity"/>
    <property type="evidence" value="ECO:0007669"/>
    <property type="project" value="InterPro"/>
</dbReference>
<feature type="region of interest" description="Disordered" evidence="5">
    <location>
        <begin position="504"/>
        <end position="523"/>
    </location>
</feature>
<protein>
    <recommendedName>
        <fullName evidence="6">Peptidase S1 domain-containing protein</fullName>
    </recommendedName>
</protein>
<feature type="compositionally biased region" description="Pro residues" evidence="5">
    <location>
        <begin position="902"/>
        <end position="923"/>
    </location>
</feature>
<feature type="compositionally biased region" description="Basic residues" evidence="5">
    <location>
        <begin position="602"/>
        <end position="616"/>
    </location>
</feature>
<dbReference type="SMART" id="SM00020">
    <property type="entry name" value="Tryp_SPc"/>
    <property type="match status" value="1"/>
</dbReference>
<feature type="compositionally biased region" description="Polar residues" evidence="5">
    <location>
        <begin position="225"/>
        <end position="235"/>
    </location>
</feature>
<feature type="compositionally biased region" description="Basic and acidic residues" evidence="5">
    <location>
        <begin position="351"/>
        <end position="367"/>
    </location>
</feature>
<evidence type="ECO:0000256" key="4">
    <source>
        <dbReference type="ARBA" id="ARBA00024195"/>
    </source>
</evidence>
<dbReference type="EMBL" id="CAJPEX010000128">
    <property type="protein sequence ID" value="CAG0913570.1"/>
    <property type="molecule type" value="Genomic_DNA"/>
</dbReference>
<organism evidence="7">
    <name type="scientific">Notodromas monacha</name>
    <dbReference type="NCBI Taxonomy" id="399045"/>
    <lineage>
        <taxon>Eukaryota</taxon>
        <taxon>Metazoa</taxon>
        <taxon>Ecdysozoa</taxon>
        <taxon>Arthropoda</taxon>
        <taxon>Crustacea</taxon>
        <taxon>Oligostraca</taxon>
        <taxon>Ostracoda</taxon>
        <taxon>Podocopa</taxon>
        <taxon>Podocopida</taxon>
        <taxon>Cypridocopina</taxon>
        <taxon>Cypridoidea</taxon>
        <taxon>Cyprididae</taxon>
        <taxon>Notodromas</taxon>
    </lineage>
</organism>
<sequence length="1676" mass="178099">MHPPAEVVSKAFVKNCKGHGKDVDPSEVVYVQPVKIKPVGDQIPAIIAGKGGLQLPISYPPPPAPYYPPVHHFHDHHHHKKKKRKKLYGYGSSSSNYGAPLHLGSSSSSGAGPSGYHYGAPAAHLGSSSSGGSSYGSVPISSGAGIPYARDDSNTYYDSLESLGADGGARVLGGGGGSHQLLQTQLAFSGLSTGAGFGTSSQSQGYHQTNLESHPGGNKRGPRRQFNTPNSQRSPFVNPQVAQVQAQVSQTQYAQQQQYTQQQNPFAVHQQPQYNAPQASFNHPVYSPASGKSIDDQCLCVPASLCALQHTFAGAGSRDIYAGAADNNRPANYQQYNQLDPRNTHPQHPGEANKDASIRRTKRDAGQKKVLSNLTPAQPESKGGKGGGGGEGSSSERGESDIVPSFGVSLFTRPYNTQQNGRPLSILPQLALSVDVDEGETVFRPRLEFNVLPGFLPGHSEDFGINEVLDGRYGTHHSNTYNHVPHAAGPLYHQRPHFPPYAGRGAQYQHHHHTSRAQLGENGGFQGISIGRKAEGRSVSEDSQFSTSGKIIFPTSDDAKDQVSAHRTSRQETDGEPKMIRVGRKKRSLYGDTGLLLPPPSPHHHHHHHGRQKRSPQRYSDAVVVEDSDYRPAPSATRPVGGGGIQSEASVGGVGVSGGVSGGVPAVGNPGNPISSGTQSQPNRPFGFITEAIQSLIPGLGPGGGGGGGQGGGPSVENGGIGGGGGGGNRPFGFGKGKGQGGGGPIFNFKPLIIGQSVANPGGGGISSESGRPFGGGGLFGKKGNKGGGNNKGNGASSVGTEAGGSGEQSIAEKFEEKKKKKKKQKGEQGGGNRARYSDYIRPGIGVNLLLKPKYVPLDSHQGIDLLPQVGLGIEYGKGRFKYQPRAHLNVFPAGFFGPYPPHVNQPPPPPPPPLRPPPPGGPLLPIGPGGVPIPPPGATHHHHLHKYIPSGGLPIQYSAEASQTGGLPKESISPDTTAGAALQSNQVAPSSSLSSEQQSLQLNLSRLIALQSVLQHQEQQLLQQQQQQQQQLPSSTKVDTLALMQILQQNPQLFSSQNGLSNNVAPITPQQTSRFPYSSSSNQSIDIKTLLANLKASQQQGSRSRLSPAQEERIKGLPAYYFQSFYQPNDRAFSRRISTVPRTKRQSKASRIISSRDRSTQSFASSAFPQNQISEALGVPANTVPGLTASQLQLLHQLSSLSSSSSSSTAAGHDQQLSLLIGGGLSAGQTQLLQQLLASANHQHQALAGGNSVHSSSSISIERPSNPLVPLSPGVFSSLETPFEQTSKQGTFVGVIKGYFIPKRSQRNLEIQNYSPQQQSVVTVVRDDQQPGKSVVALEVGPELCQYVTCEKLEAQCGIYQLARVQSNRGERQLGNTNGICGAYEVCCRNTGINNNRPSSTNNGQCGVRYARGITGRVKTLTYADGDAEFGEYPWQAAILKKEGIDNVYICGGTLIDDQHIATAAHCIKGYSPSDLRVRLGEWDVNHDTEFYPHVELDVSAVVLHPEFYAGSLYNDIAILRLISYVDFSRNPHVSPVCLPSQYSELPAGYRCWTTGWGKDAWGKSGQYQNILKASTEVDVPLVEHRECENRLQNTRLGVSFNLHEGFLCAGGEAGKDACKGDGGGPLVCDIQGTWQLAGIVSWGIGCGEQDVPGVYAKVANYLPWIESVTRSTLG</sequence>
<feature type="compositionally biased region" description="Low complexity" evidence="5">
    <location>
        <begin position="663"/>
        <end position="673"/>
    </location>
</feature>
<feature type="domain" description="Peptidase S1" evidence="6">
    <location>
        <begin position="1415"/>
        <end position="1672"/>
    </location>
</feature>
<evidence type="ECO:0000256" key="2">
    <source>
        <dbReference type="ARBA" id="ARBA00022525"/>
    </source>
</evidence>
<dbReference type="Proteomes" id="UP000678499">
    <property type="component" value="Unassembled WGS sequence"/>
</dbReference>
<feature type="region of interest" description="Disordered" evidence="5">
    <location>
        <begin position="760"/>
        <end position="838"/>
    </location>
</feature>
<dbReference type="PROSITE" id="PS50240">
    <property type="entry name" value="TRYPSIN_DOM"/>
    <property type="match status" value="1"/>
</dbReference>
<dbReference type="FunFam" id="2.40.10.10:FF:000038">
    <property type="entry name" value="Serine protease"/>
    <property type="match status" value="1"/>
</dbReference>
<evidence type="ECO:0000256" key="5">
    <source>
        <dbReference type="SAM" id="MobiDB-lite"/>
    </source>
</evidence>
<feature type="compositionally biased region" description="Polar residues" evidence="5">
    <location>
        <begin position="674"/>
        <end position="683"/>
    </location>
</feature>